<keyword evidence="9" id="KW-0418">Kinase</keyword>
<comment type="catalytic activity">
    <reaction evidence="13">
        <text>L-threonyl-[protein] + ATP = O-phospho-L-threonyl-[protein] + ADP + H(+)</text>
        <dbReference type="Rhea" id="RHEA:46608"/>
        <dbReference type="Rhea" id="RHEA-COMP:11060"/>
        <dbReference type="Rhea" id="RHEA-COMP:11605"/>
        <dbReference type="ChEBI" id="CHEBI:15378"/>
        <dbReference type="ChEBI" id="CHEBI:30013"/>
        <dbReference type="ChEBI" id="CHEBI:30616"/>
        <dbReference type="ChEBI" id="CHEBI:61977"/>
        <dbReference type="ChEBI" id="CHEBI:456216"/>
        <dbReference type="EC" id="2.7.11.1"/>
    </reaction>
</comment>
<proteinExistence type="predicted"/>
<dbReference type="Proteomes" id="UP000237481">
    <property type="component" value="Unassembled WGS sequence"/>
</dbReference>
<dbReference type="InterPro" id="IPR008266">
    <property type="entry name" value="Tyr_kinase_AS"/>
</dbReference>
<dbReference type="SMART" id="SM00220">
    <property type="entry name" value="S_TKc"/>
    <property type="match status" value="1"/>
</dbReference>
<evidence type="ECO:0000256" key="7">
    <source>
        <dbReference type="ARBA" id="ARBA00022679"/>
    </source>
</evidence>
<gene>
    <name evidence="16" type="ORF">TPAR_04036</name>
</gene>
<dbReference type="GO" id="GO:0005524">
    <property type="term" value="F:ATP binding"/>
    <property type="evidence" value="ECO:0007669"/>
    <property type="project" value="UniProtKB-KW"/>
</dbReference>
<organism evidence="16 17">
    <name type="scientific">Tolypocladium paradoxum</name>
    <dbReference type="NCBI Taxonomy" id="94208"/>
    <lineage>
        <taxon>Eukaryota</taxon>
        <taxon>Fungi</taxon>
        <taxon>Dikarya</taxon>
        <taxon>Ascomycota</taxon>
        <taxon>Pezizomycotina</taxon>
        <taxon>Sordariomycetes</taxon>
        <taxon>Hypocreomycetidae</taxon>
        <taxon>Hypocreales</taxon>
        <taxon>Ophiocordycipitaceae</taxon>
        <taxon>Tolypocladium</taxon>
    </lineage>
</organism>
<keyword evidence="8" id="KW-0547">Nucleotide-binding</keyword>
<evidence type="ECO:0000256" key="13">
    <source>
        <dbReference type="ARBA" id="ARBA00047899"/>
    </source>
</evidence>
<evidence type="ECO:0000256" key="11">
    <source>
        <dbReference type="ARBA" id="ARBA00030980"/>
    </source>
</evidence>
<dbReference type="PANTHER" id="PTHR47634">
    <property type="entry name" value="PROTEIN KINASE DOMAIN-CONTAINING PROTEIN-RELATED"/>
    <property type="match status" value="1"/>
</dbReference>
<evidence type="ECO:0000256" key="1">
    <source>
        <dbReference type="ARBA" id="ARBA00003747"/>
    </source>
</evidence>
<reference evidence="16 17" key="1">
    <citation type="submission" date="2018-01" db="EMBL/GenBank/DDBJ databases">
        <title>Harnessing the power of phylogenomics to disentangle the directionality and signatures of interkingdom host jumping in the parasitic fungal genus Tolypocladium.</title>
        <authorList>
            <person name="Quandt C.A."/>
            <person name="Patterson W."/>
            <person name="Spatafora J.W."/>
        </authorList>
    </citation>
    <scope>NUCLEOTIDE SEQUENCE [LARGE SCALE GENOMIC DNA]</scope>
    <source>
        <strain evidence="16 17">NRBC 100945</strain>
    </source>
</reference>
<protein>
    <recommendedName>
        <fullName evidence="5">EKC/KEOPS complex subunit BUD32</fullName>
        <ecNumber evidence="3">2.7.11.1</ecNumber>
    </recommendedName>
    <alternativeName>
        <fullName evidence="11 12">Atypical Serine/threonine protein kinase BUD32</fullName>
    </alternativeName>
    <alternativeName>
        <fullName evidence="4">EKC/KEOPS complex subunit bud32</fullName>
    </alternativeName>
</protein>
<evidence type="ECO:0000256" key="3">
    <source>
        <dbReference type="ARBA" id="ARBA00012513"/>
    </source>
</evidence>
<dbReference type="EMBL" id="PKSG01000405">
    <property type="protein sequence ID" value="POR35755.1"/>
    <property type="molecule type" value="Genomic_DNA"/>
</dbReference>
<evidence type="ECO:0000256" key="14">
    <source>
        <dbReference type="ARBA" id="ARBA00048679"/>
    </source>
</evidence>
<dbReference type="AlphaFoldDB" id="A0A2S4L028"/>
<evidence type="ECO:0000256" key="4">
    <source>
        <dbReference type="ARBA" id="ARBA00013948"/>
    </source>
</evidence>
<feature type="domain" description="Protein kinase" evidence="15">
    <location>
        <begin position="50"/>
        <end position="387"/>
    </location>
</feature>
<dbReference type="Gene3D" id="1.10.510.10">
    <property type="entry name" value="Transferase(Phosphotransferase) domain 1"/>
    <property type="match status" value="1"/>
</dbReference>
<sequence length="399" mass="45609">MTRSRLLRTFPPDGFEVLSALEKIEEETIPDYKPERFYPVRLGEVFRSRYQVVAKLGFGTGSTIWLCRDLDENLLLTLKVCTVGQDATKVDNEVVVSQYLKSIDAEHPGKQLLRLVQDHFHITGPHGTHQCLLLKPLGISFTEFRSLFPERGLNKVLLQQTLQLVLLGLDFLHQAGVVHTDVSPNNILLGVKDTSIFSEIEHVELEHPSARKILPDHTIYLSRPMPITYGPLVICDFGAARMGDKHAGDVMPGVYRAPEIIMGMEWDSKIDIWSVGVMIWDLFEGGRLFRAVKDGHLNDEQHLAEMVSLMGPPPRTFLERSEKCRQYWDTEGNWVAATPIPDQSLETRERRLKGKDQELLLAFVRKILRWLPEDRPAAQDIFEDEFLVQHRLEDERGTV</sequence>
<comment type="function">
    <text evidence="1">Component of the EKC/KEOPS complex that is required for the formation of a threonylcarbamoyl group on adenosine at position 37 (t(6)A37) in tRNAs that read codons beginning with adenine. The complex is probably involved in the transfer of the threonylcarbamoyl moiety of threonylcarbamoyl-AMP (TC-AMP) to the N6 group of A37. BUD32 has ATPase activity in the context of the EKC/KEOPS complex and likely plays a supporting role to the catalytic subunit KAE1. The EKC/KEOPS complex also promotes both telomere uncapping and telomere elongation. The complex is required for efficient recruitment of transcriptional coactivators.</text>
</comment>
<dbReference type="PROSITE" id="PS00109">
    <property type="entry name" value="PROTEIN_KINASE_TYR"/>
    <property type="match status" value="1"/>
</dbReference>
<evidence type="ECO:0000256" key="10">
    <source>
        <dbReference type="ARBA" id="ARBA00022840"/>
    </source>
</evidence>
<comment type="subunit">
    <text evidence="2">Component of the EKC/KEOPS complex composed of at least BUD32, CGI121, GON7, KAE1 and PCC1; the whole complex dimerizes.</text>
</comment>
<keyword evidence="10" id="KW-0067">ATP-binding</keyword>
<dbReference type="Pfam" id="PF00069">
    <property type="entry name" value="Pkinase"/>
    <property type="match status" value="1"/>
</dbReference>
<evidence type="ECO:0000313" key="17">
    <source>
        <dbReference type="Proteomes" id="UP000237481"/>
    </source>
</evidence>
<evidence type="ECO:0000256" key="2">
    <source>
        <dbReference type="ARBA" id="ARBA00011534"/>
    </source>
</evidence>
<evidence type="ECO:0000256" key="6">
    <source>
        <dbReference type="ARBA" id="ARBA00022527"/>
    </source>
</evidence>
<dbReference type="GO" id="GO:0050684">
    <property type="term" value="P:regulation of mRNA processing"/>
    <property type="evidence" value="ECO:0007669"/>
    <property type="project" value="TreeGrafter"/>
</dbReference>
<dbReference type="OrthoDB" id="5979581at2759"/>
<keyword evidence="7" id="KW-0808">Transferase</keyword>
<dbReference type="InterPro" id="IPR011009">
    <property type="entry name" value="Kinase-like_dom_sf"/>
</dbReference>
<evidence type="ECO:0000256" key="5">
    <source>
        <dbReference type="ARBA" id="ARBA00019973"/>
    </source>
</evidence>
<dbReference type="PANTHER" id="PTHR47634:SF9">
    <property type="entry name" value="PROTEIN KINASE DOMAIN-CONTAINING PROTEIN-RELATED"/>
    <property type="match status" value="1"/>
</dbReference>
<evidence type="ECO:0000256" key="9">
    <source>
        <dbReference type="ARBA" id="ARBA00022777"/>
    </source>
</evidence>
<comment type="catalytic activity">
    <reaction evidence="14">
        <text>L-seryl-[protein] + ATP = O-phospho-L-seryl-[protein] + ADP + H(+)</text>
        <dbReference type="Rhea" id="RHEA:17989"/>
        <dbReference type="Rhea" id="RHEA-COMP:9863"/>
        <dbReference type="Rhea" id="RHEA-COMP:11604"/>
        <dbReference type="ChEBI" id="CHEBI:15378"/>
        <dbReference type="ChEBI" id="CHEBI:29999"/>
        <dbReference type="ChEBI" id="CHEBI:30616"/>
        <dbReference type="ChEBI" id="CHEBI:83421"/>
        <dbReference type="ChEBI" id="CHEBI:456216"/>
        <dbReference type="EC" id="2.7.11.1"/>
    </reaction>
</comment>
<accession>A0A2S4L028</accession>
<dbReference type="PROSITE" id="PS50011">
    <property type="entry name" value="PROTEIN_KINASE_DOM"/>
    <property type="match status" value="1"/>
</dbReference>
<name>A0A2S4L028_9HYPO</name>
<dbReference type="GO" id="GO:0000245">
    <property type="term" value="P:spliceosomal complex assembly"/>
    <property type="evidence" value="ECO:0007669"/>
    <property type="project" value="TreeGrafter"/>
</dbReference>
<keyword evidence="17" id="KW-1185">Reference proteome</keyword>
<evidence type="ECO:0000256" key="8">
    <source>
        <dbReference type="ARBA" id="ARBA00022741"/>
    </source>
</evidence>
<keyword evidence="6" id="KW-0723">Serine/threonine-protein kinase</keyword>
<evidence type="ECO:0000259" key="15">
    <source>
        <dbReference type="PROSITE" id="PS50011"/>
    </source>
</evidence>
<dbReference type="STRING" id="94208.A0A2S4L028"/>
<dbReference type="Gene3D" id="3.30.200.20">
    <property type="entry name" value="Phosphorylase Kinase, domain 1"/>
    <property type="match status" value="1"/>
</dbReference>
<dbReference type="GO" id="GO:0004674">
    <property type="term" value="F:protein serine/threonine kinase activity"/>
    <property type="evidence" value="ECO:0007669"/>
    <property type="project" value="UniProtKB-KW"/>
</dbReference>
<evidence type="ECO:0000256" key="12">
    <source>
        <dbReference type="ARBA" id="ARBA00033194"/>
    </source>
</evidence>
<evidence type="ECO:0000313" key="16">
    <source>
        <dbReference type="EMBL" id="POR35755.1"/>
    </source>
</evidence>
<dbReference type="SUPFAM" id="SSF56112">
    <property type="entry name" value="Protein kinase-like (PK-like)"/>
    <property type="match status" value="1"/>
</dbReference>
<dbReference type="InterPro" id="IPR000719">
    <property type="entry name" value="Prot_kinase_dom"/>
</dbReference>
<dbReference type="InterPro" id="IPR051334">
    <property type="entry name" value="SRPK"/>
</dbReference>
<comment type="caution">
    <text evidence="16">The sequence shown here is derived from an EMBL/GenBank/DDBJ whole genome shotgun (WGS) entry which is preliminary data.</text>
</comment>
<dbReference type="EC" id="2.7.11.1" evidence="3"/>